<evidence type="ECO:0000313" key="1">
    <source>
        <dbReference type="EMBL" id="MFD1186885.1"/>
    </source>
</evidence>
<proteinExistence type="predicted"/>
<keyword evidence="2" id="KW-1185">Reference proteome</keyword>
<sequence>MKIYQATHRGYLRIGNEENGIVEIPCAVLENKKRIISQTGLFTAFDRPRKGEKRQEGLPSIIGAKNLVEFISDEVLDKIYPIHYYHSNGTTSVGYDADLIPLVCELYLDAEEKGVLVASQEKIVKQAKIIIRSLAKVGINALIDEATGYQYDREKDELQKLLSKYIQEDFLKWQSRFP</sequence>
<organism evidence="1 2">
    <name type="scientific">Pontibacter rugosus</name>
    <dbReference type="NCBI Taxonomy" id="1745966"/>
    <lineage>
        <taxon>Bacteria</taxon>
        <taxon>Pseudomonadati</taxon>
        <taxon>Bacteroidota</taxon>
        <taxon>Cytophagia</taxon>
        <taxon>Cytophagales</taxon>
        <taxon>Hymenobacteraceae</taxon>
        <taxon>Pontibacter</taxon>
    </lineage>
</organism>
<feature type="non-terminal residue" evidence="1">
    <location>
        <position position="178"/>
    </location>
</feature>
<comment type="caution">
    <text evidence="1">The sequence shown here is derived from an EMBL/GenBank/DDBJ whole genome shotgun (WGS) entry which is preliminary data.</text>
</comment>
<dbReference type="Proteomes" id="UP001597094">
    <property type="component" value="Unassembled WGS sequence"/>
</dbReference>
<accession>A0ABW3SQF5</accession>
<reference evidence="2" key="1">
    <citation type="journal article" date="2019" name="Int. J. Syst. Evol. Microbiol.">
        <title>The Global Catalogue of Microorganisms (GCM) 10K type strain sequencing project: providing services to taxonomists for standard genome sequencing and annotation.</title>
        <authorList>
            <consortium name="The Broad Institute Genomics Platform"/>
            <consortium name="The Broad Institute Genome Sequencing Center for Infectious Disease"/>
            <person name="Wu L."/>
            <person name="Ma J."/>
        </authorList>
    </citation>
    <scope>NUCLEOTIDE SEQUENCE [LARGE SCALE GENOMIC DNA]</scope>
    <source>
        <strain evidence="2">JCM 31319</strain>
    </source>
</reference>
<gene>
    <name evidence="1" type="ORF">ACFQ2O_11770</name>
</gene>
<dbReference type="RefSeq" id="WP_377527706.1">
    <property type="nucleotide sequence ID" value="NZ_JBHTLD010000099.1"/>
</dbReference>
<protein>
    <submittedName>
        <fullName evidence="1">Uncharacterized protein</fullName>
    </submittedName>
</protein>
<name>A0ABW3SQF5_9BACT</name>
<dbReference type="EMBL" id="JBHTLD010000099">
    <property type="protein sequence ID" value="MFD1186885.1"/>
    <property type="molecule type" value="Genomic_DNA"/>
</dbReference>
<evidence type="ECO:0000313" key="2">
    <source>
        <dbReference type="Proteomes" id="UP001597094"/>
    </source>
</evidence>